<dbReference type="SUPFAM" id="SSF48452">
    <property type="entry name" value="TPR-like"/>
    <property type="match status" value="1"/>
</dbReference>
<keyword evidence="5" id="KW-1185">Reference proteome</keyword>
<evidence type="ECO:0000313" key="5">
    <source>
        <dbReference type="Proteomes" id="UP000559256"/>
    </source>
</evidence>
<gene>
    <name evidence="4" type="ORF">D9758_015223</name>
</gene>
<feature type="coiled-coil region" evidence="1">
    <location>
        <begin position="30"/>
        <end position="57"/>
    </location>
</feature>
<dbReference type="InterPro" id="IPR024983">
    <property type="entry name" value="CHAT_dom"/>
</dbReference>
<reference evidence="4 5" key="1">
    <citation type="journal article" date="2020" name="ISME J.">
        <title>Uncovering the hidden diversity of litter-decomposition mechanisms in mushroom-forming fungi.</title>
        <authorList>
            <person name="Floudas D."/>
            <person name="Bentzer J."/>
            <person name="Ahren D."/>
            <person name="Johansson T."/>
            <person name="Persson P."/>
            <person name="Tunlid A."/>
        </authorList>
    </citation>
    <scope>NUCLEOTIDE SEQUENCE [LARGE SCALE GENOMIC DNA]</scope>
    <source>
        <strain evidence="4 5">CBS 291.85</strain>
    </source>
</reference>
<dbReference type="PANTHER" id="PTHR19959">
    <property type="entry name" value="KINESIN LIGHT CHAIN"/>
    <property type="match status" value="1"/>
</dbReference>
<feature type="region of interest" description="Disordered" evidence="2">
    <location>
        <begin position="1"/>
        <end position="22"/>
    </location>
</feature>
<accession>A0A8H5CJZ0</accession>
<dbReference type="Pfam" id="PF12770">
    <property type="entry name" value="CHAT"/>
    <property type="match status" value="1"/>
</dbReference>
<proteinExistence type="predicted"/>
<comment type="caution">
    <text evidence="4">The sequence shown here is derived from an EMBL/GenBank/DDBJ whole genome shotgun (WGS) entry which is preliminary data.</text>
</comment>
<organism evidence="4 5">
    <name type="scientific">Tetrapyrgos nigripes</name>
    <dbReference type="NCBI Taxonomy" id="182062"/>
    <lineage>
        <taxon>Eukaryota</taxon>
        <taxon>Fungi</taxon>
        <taxon>Dikarya</taxon>
        <taxon>Basidiomycota</taxon>
        <taxon>Agaricomycotina</taxon>
        <taxon>Agaricomycetes</taxon>
        <taxon>Agaricomycetidae</taxon>
        <taxon>Agaricales</taxon>
        <taxon>Marasmiineae</taxon>
        <taxon>Marasmiaceae</taxon>
        <taxon>Tetrapyrgos</taxon>
    </lineage>
</organism>
<keyword evidence="1" id="KW-0175">Coiled coil</keyword>
<dbReference type="EMBL" id="JAACJM010000148">
    <property type="protein sequence ID" value="KAF5343142.1"/>
    <property type="molecule type" value="Genomic_DNA"/>
</dbReference>
<dbReference type="OrthoDB" id="9991317at2759"/>
<dbReference type="InterPro" id="IPR011990">
    <property type="entry name" value="TPR-like_helical_dom_sf"/>
</dbReference>
<evidence type="ECO:0000256" key="2">
    <source>
        <dbReference type="SAM" id="MobiDB-lite"/>
    </source>
</evidence>
<feature type="domain" description="CHAT" evidence="3">
    <location>
        <begin position="679"/>
        <end position="964"/>
    </location>
</feature>
<evidence type="ECO:0000256" key="1">
    <source>
        <dbReference type="SAM" id="Coils"/>
    </source>
</evidence>
<evidence type="ECO:0000259" key="3">
    <source>
        <dbReference type="Pfam" id="PF12770"/>
    </source>
</evidence>
<dbReference type="PANTHER" id="PTHR19959:SF119">
    <property type="entry name" value="FUNGAL LIPASE-LIKE DOMAIN-CONTAINING PROTEIN"/>
    <property type="match status" value="1"/>
</dbReference>
<sequence length="965" mass="105556">MSEYNIPLEEPTRGPATDVGADRTLTPSTLSYHEDEAAELEVAIKNMSLEQSNAEATEDSSVNDTPIDMEQKVMTGLDSLIKELNNSAVEQLKHFQESGDCAAIDDAVQLFGEAVNLTPESHASKAALLTNLGGAFQHRFERLGELGDIKDAIQHSSVDLSVLESSGDIKDAIQVGQQAVDLTPDGHAHKAALLNNLGGALQRRFERLGELGDIEDAIRVMRQAVDLTPDSHADKASFLNNLGNAFQCRFQYLGELGDIENAIQVKQEAVNLTSDGHADKASFLNNLGNAIQCRLSNLTPDGHAKKASFLNNLGNAIQCRFQCVGELGDIENAIRVKQEAVNLTPDGYADKAAKLNNLGGALQCRFERLGELGDIEDAIRVLQQAAEQPGGALQGRFEHIGELGDIKNVISTFQQSTKNTCGPPSIRYHAACKWATLSSAYQDSSSALDAYKVVLEIIPQLIWPGQTVHQRYEELPKIVQTINAAVATAISAENLTQAVEWLEEGRGIVWGQILQLRLSLDNLQSGEDFYSATKCWTSTHSDTINNPNTHTDMTGKQEAQQHTQLAAEYEALIAVVRKLNGFDSFLKPKKLSALTPAAVNGPVIIINVDQSRCDALVLSSSHSTIHIPLPDFSSKQAEEMYSEMISSLQDSGVRVDCAEEQFSVMQQAEMGHDQLKSILARLWSTVVQPIFSEIEDVLHDSAEGCLPHITWCVTGALALLPLHAAGIYGSKDPSDDINLSDFAVSSYTTTLSAMLKSGHKPHQRDPRDKPKVLIVSQPDTKEEARIIQTYTSPEHSCHLTCEEAVVETVKREMGKYEIVHLACHGIQDSKNPLDSAFTLYDGRLKLHDLMGLSLENVELAFLSACQIVAGNEKLPEERVNLVAGMLAVGYPSVITTMWSIGDKDTPVPVVADKVYESLLGHRNELETRNLRQSAAYALHAAVKHLRKEVGEMQFIKWVPFVHYGV</sequence>
<dbReference type="AlphaFoldDB" id="A0A8H5CJZ0"/>
<evidence type="ECO:0000313" key="4">
    <source>
        <dbReference type="EMBL" id="KAF5343142.1"/>
    </source>
</evidence>
<name>A0A8H5CJZ0_9AGAR</name>
<dbReference type="Proteomes" id="UP000559256">
    <property type="component" value="Unassembled WGS sequence"/>
</dbReference>
<protein>
    <recommendedName>
        <fullName evidence="3">CHAT domain-containing protein</fullName>
    </recommendedName>
</protein>
<dbReference type="Gene3D" id="1.25.40.10">
    <property type="entry name" value="Tetratricopeptide repeat domain"/>
    <property type="match status" value="2"/>
</dbReference>